<reference evidence="10" key="1">
    <citation type="submission" date="2019-08" db="EMBL/GenBank/DDBJ databases">
        <title>Reference gene set and small RNA set construction with multiple tissues from Davidia involucrata Baill.</title>
        <authorList>
            <person name="Yang H."/>
            <person name="Zhou C."/>
            <person name="Li G."/>
            <person name="Wang J."/>
            <person name="Gao P."/>
            <person name="Wang M."/>
            <person name="Wang R."/>
            <person name="Zhao Y."/>
        </authorList>
    </citation>
    <scope>NUCLEOTIDE SEQUENCE</scope>
    <source>
        <tissue evidence="10">Mixed with DoveR01_LX</tissue>
    </source>
</reference>
<name>A0A5B7ANM2_DAVIN</name>
<feature type="transmembrane region" description="Helical" evidence="7">
    <location>
        <begin position="209"/>
        <end position="230"/>
    </location>
</feature>
<protein>
    <submittedName>
        <fullName evidence="10">Uncharacterized protein</fullName>
    </submittedName>
</protein>
<evidence type="ECO:0000259" key="9">
    <source>
        <dbReference type="Pfam" id="PF23262"/>
    </source>
</evidence>
<gene>
    <name evidence="10" type="ORF">Din_027049</name>
</gene>
<feature type="transmembrane region" description="Helical" evidence="7">
    <location>
        <begin position="144"/>
        <end position="165"/>
    </location>
</feature>
<dbReference type="Pfam" id="PF06813">
    <property type="entry name" value="Nodulin-like"/>
    <property type="match status" value="1"/>
</dbReference>
<dbReference type="EMBL" id="GHES01027049">
    <property type="protein sequence ID" value="MPA57608.1"/>
    <property type="molecule type" value="Transcribed_RNA"/>
</dbReference>
<dbReference type="GO" id="GO:0016020">
    <property type="term" value="C:membrane"/>
    <property type="evidence" value="ECO:0007669"/>
    <property type="project" value="UniProtKB-SubCell"/>
</dbReference>
<feature type="transmembrane region" description="Helical" evidence="7">
    <location>
        <begin position="50"/>
        <end position="71"/>
    </location>
</feature>
<dbReference type="SUPFAM" id="SSF103473">
    <property type="entry name" value="MFS general substrate transporter"/>
    <property type="match status" value="1"/>
</dbReference>
<dbReference type="InterPro" id="IPR056555">
    <property type="entry name" value="NFD4_C"/>
</dbReference>
<comment type="similarity">
    <text evidence="5">Belongs to the major facilitator superfamily. Phosphate:H(+) symporter (TC 2.A.1.9) family.</text>
</comment>
<feature type="domain" description="NFD4 C-terminal" evidence="9">
    <location>
        <begin position="325"/>
        <end position="535"/>
    </location>
</feature>
<comment type="subcellular location">
    <subcellularLocation>
        <location evidence="1">Membrane</location>
        <topology evidence="1">Multi-pass membrane protein</topology>
    </subcellularLocation>
</comment>
<feature type="compositionally biased region" description="Basic and acidic residues" evidence="6">
    <location>
        <begin position="297"/>
        <end position="315"/>
    </location>
</feature>
<dbReference type="InterPro" id="IPR010658">
    <property type="entry name" value="Nodulin-like"/>
</dbReference>
<feature type="transmembrane region" description="Helical" evidence="7">
    <location>
        <begin position="110"/>
        <end position="132"/>
    </location>
</feature>
<feature type="transmembrane region" description="Helical" evidence="7">
    <location>
        <begin position="464"/>
        <end position="488"/>
    </location>
</feature>
<feature type="transmembrane region" description="Helical" evidence="7">
    <location>
        <begin position="12"/>
        <end position="38"/>
    </location>
</feature>
<feature type="transmembrane region" description="Helical" evidence="7">
    <location>
        <begin position="509"/>
        <end position="530"/>
    </location>
</feature>
<dbReference type="Gene3D" id="1.20.1250.20">
    <property type="entry name" value="MFS general substrate transporter like domains"/>
    <property type="match status" value="1"/>
</dbReference>
<sequence>MNCLLSSRSQFSWVTFVGIISLQVTSGTHSIVSAYSSLLQHQFSMSQVQLNFLIVALDIGRLFGWFSIAAANYLPKWMILSIGLIFISVGNGVQYLYLIHKIPSLSYWHVFFLNVIAGNSICWINTYCNIVAIRNFKNNHRTIIALASSYSVFGGKLYTLLVEGIQGREGSRNSSTYLLLSCLVPAVVGLAVVILFSCPKLIEYGELDTFPVVFLIAIATGVYVLLESIAPPFQYMSPRLRVVILVLAILLPLAVLPVINASRICTLKKWRSRVMPEVSSFDSSSNAERVNEVSVISREEEKGGNNEKAGTRVEDSSEEGDTSVGDEHGVKESVMSVNFWLYFWVNACGVTLGMVYAYNLERISESRGNKEASFLLAIPSTFGYFGKVFSVSFDWYTREKRLLSRPAVIVLAMIPMPVSFFLLTSDSNICLYISTCILGICSGAINVISASTTSELFGFQNSKIIHNIVLTNIPIGSLLFGYVAALNYDIKGGGNTGKCIGPACYSKTFIIWGSICYVGTVLSFVLHFRIQKFHSK</sequence>
<feature type="region of interest" description="Disordered" evidence="6">
    <location>
        <begin position="295"/>
        <end position="327"/>
    </location>
</feature>
<dbReference type="InterPro" id="IPR036259">
    <property type="entry name" value="MFS_trans_sf"/>
</dbReference>
<evidence type="ECO:0000256" key="4">
    <source>
        <dbReference type="ARBA" id="ARBA00023136"/>
    </source>
</evidence>
<evidence type="ECO:0000256" key="6">
    <source>
        <dbReference type="SAM" id="MobiDB-lite"/>
    </source>
</evidence>
<keyword evidence="4 7" id="KW-0472">Membrane</keyword>
<evidence type="ECO:0000259" key="8">
    <source>
        <dbReference type="Pfam" id="PF06813"/>
    </source>
</evidence>
<evidence type="ECO:0000256" key="3">
    <source>
        <dbReference type="ARBA" id="ARBA00022989"/>
    </source>
</evidence>
<accession>A0A5B7ANM2</accession>
<feature type="transmembrane region" description="Helical" evidence="7">
    <location>
        <begin position="339"/>
        <end position="360"/>
    </location>
</feature>
<feature type="transmembrane region" description="Helical" evidence="7">
    <location>
        <begin position="77"/>
        <end position="98"/>
    </location>
</feature>
<feature type="transmembrane region" description="Helical" evidence="7">
    <location>
        <begin position="177"/>
        <end position="197"/>
    </location>
</feature>
<feature type="transmembrane region" description="Helical" evidence="7">
    <location>
        <begin position="242"/>
        <end position="262"/>
    </location>
</feature>
<feature type="transmembrane region" description="Helical" evidence="7">
    <location>
        <begin position="430"/>
        <end position="452"/>
    </location>
</feature>
<dbReference type="PANTHER" id="PTHR21576">
    <property type="entry name" value="UNCHARACTERIZED NODULIN-LIKE PROTEIN"/>
    <property type="match status" value="1"/>
</dbReference>
<dbReference type="Pfam" id="PF23262">
    <property type="entry name" value="NFD4_C"/>
    <property type="match status" value="1"/>
</dbReference>
<feature type="domain" description="Nodulin-like" evidence="8">
    <location>
        <begin position="13"/>
        <end position="255"/>
    </location>
</feature>
<keyword evidence="2 7" id="KW-0812">Transmembrane</keyword>
<evidence type="ECO:0000256" key="7">
    <source>
        <dbReference type="SAM" id="Phobius"/>
    </source>
</evidence>
<evidence type="ECO:0000256" key="1">
    <source>
        <dbReference type="ARBA" id="ARBA00004141"/>
    </source>
</evidence>
<evidence type="ECO:0000256" key="2">
    <source>
        <dbReference type="ARBA" id="ARBA00022692"/>
    </source>
</evidence>
<feature type="transmembrane region" description="Helical" evidence="7">
    <location>
        <begin position="402"/>
        <end position="423"/>
    </location>
</feature>
<evidence type="ECO:0000256" key="5">
    <source>
        <dbReference type="ARBA" id="ARBA00044504"/>
    </source>
</evidence>
<proteinExistence type="inferred from homology"/>
<evidence type="ECO:0000313" key="10">
    <source>
        <dbReference type="EMBL" id="MPA57608.1"/>
    </source>
</evidence>
<dbReference type="AlphaFoldDB" id="A0A5B7ANM2"/>
<feature type="transmembrane region" description="Helical" evidence="7">
    <location>
        <begin position="372"/>
        <end position="390"/>
    </location>
</feature>
<dbReference type="PANTHER" id="PTHR21576:SF11">
    <property type="entry name" value="MAJOR FACILITATOR SUPERFAMILY PROTEIN"/>
    <property type="match status" value="1"/>
</dbReference>
<keyword evidence="3 7" id="KW-1133">Transmembrane helix</keyword>
<organism evidence="10">
    <name type="scientific">Davidia involucrata</name>
    <name type="common">Dove tree</name>
    <dbReference type="NCBI Taxonomy" id="16924"/>
    <lineage>
        <taxon>Eukaryota</taxon>
        <taxon>Viridiplantae</taxon>
        <taxon>Streptophyta</taxon>
        <taxon>Embryophyta</taxon>
        <taxon>Tracheophyta</taxon>
        <taxon>Spermatophyta</taxon>
        <taxon>Magnoliopsida</taxon>
        <taxon>eudicotyledons</taxon>
        <taxon>Gunneridae</taxon>
        <taxon>Pentapetalae</taxon>
        <taxon>asterids</taxon>
        <taxon>Cornales</taxon>
        <taxon>Nyssaceae</taxon>
        <taxon>Davidia</taxon>
    </lineage>
</organism>